<dbReference type="InterPro" id="IPR058661">
    <property type="entry name" value="FimL_2nd"/>
</dbReference>
<dbReference type="PROSITE" id="PS50851">
    <property type="entry name" value="CHEW"/>
    <property type="match status" value="1"/>
</dbReference>
<dbReference type="Gene3D" id="2.30.30.40">
    <property type="entry name" value="SH3 Domains"/>
    <property type="match status" value="1"/>
</dbReference>
<dbReference type="InterPro" id="IPR036061">
    <property type="entry name" value="CheW-like_dom_sf"/>
</dbReference>
<feature type="coiled-coil region" evidence="9">
    <location>
        <begin position="1505"/>
        <end position="1532"/>
    </location>
</feature>
<dbReference type="InterPro" id="IPR004105">
    <property type="entry name" value="CheA-like_dim"/>
</dbReference>
<keyword evidence="5" id="KW-0418">Kinase</keyword>
<sequence length="2088" mass="223415">MSEMTDDLSALAWVHEELRRSLDNAHKALRRFVKESESMSGSDVDAVDPAVLRTARQQIHQGVGALELVGLPAVAVVLRASEAAVQRFIAKPEKITEADVDAIELASFALLDYLQRMLSGKPVSSLALFPRYQAVQALAGAERIHPADLWNHDWRWLDLGKDASATPRALDQQSHADFEKQLLPLLRGNNPKAAGALSDLCAGLGLGATSLPAATQWKLAAAFFESQATGLLKPDLYSKRVASRLLAQLRAFERGDADVSERLAQDMLFFCAQSASPGDGRKAPRLAAARQAYGLAQHVPADYEVNRLGRFDPALIAQARKRVSSAKDAWSGVAGGEMHRMGGLSEQFSLVGDSLKRLYPNGEMLADELQNAIAQTQQSGAAPQPPLAMEVATSVLYLEASLEDGDFDNPDEGKRVARLAQRIASVRAGHTPDPLEAWMEELYRRVSDRQTMGSVVQELRASLSEAEKHIDQFFRNPADRPALSPVPQLLSSMRGVLSVLGMDQAAHAVLRMRDDVDGLLSTEVDPQMVVQSGTFDRLASNLGALGFLIDMLSVQPQVAKSLFVFDAQAGTLSPLMGRSAAARQATNLVVPAAAPPVEPRLIEQAQSLAFAAVSDRVPLDEVARDLDHLSQEAKAADQTELLATVEEAKEAIEHAASPEEVAAVREELSDKLADFVHTASGPIPLDEAPVIVAKAPPPPPLSPTPTSMATDLGDDPEMREIFLEEAREVIDTARTALGALEHSPANIEQLTTVRRAFHTLKGSSRMVGLKEFGEAGWACEQVYNSWLAEQKAADPSLLGFTSGTLDYFADWVEAIARQQPAGFTSAPVKAAADALSRGEPIPPVAASPANDLQMVSLSFPADLPTENDLELKAAPAPVPAAAPAAAPELPEVSFDLDLGSFDDPKPLAAAEAATPAPGIELRSLELPDSFDEQTVIEPAPAAEPLPAAESVEMIELELDDKLFAADAPVALAPEAAPEVALPEVTVPVVSLPEVTVAEAPEPAPVEPAVAPSDDDQVKVVGDLRISIPLFNIYLNEADELSRRLTTEVAEWAMELHRPVGEVPIALAHSLAGNSATVGFADLSHLARLVEHALMRSQAIGSGTPEEARLFVDASEEVRRLLHQFAAGFLKPVAPELLQRLADHEISSARRLEAANAAEAAAPAIVEHAAPVEAPPVMLQEPAEPPPAPRTSRPVPLEHGDDALVAHVDSSFGGLDTNVGSLGQAEFKTLAPLPVEDTARAAPVRADAFDGEDDIDAVDAVDAELFPIFEEEAEELLPQLDSKLREWARRPTDNGPAAACMRTLHTLKGGARLAGAMRLGEMAHRLETAIEHLLAQSAVTPADVESLHARSDALSTVFEALRSRDAQAYAEAEDSLHAALSDEPVPPPVVAPLVQPVVAPPVLPPVAVIETPVQAVEPVVPAPAEAPVAAAAPRVSPAADAAAPTARDVDWSRFFGTAETDAATPTGDRNVAASNAAVRVRGPLLERLVNQAGEVSITRSRIESEVGNMRGSLNDLTDNLERLRVQLRDIEFQAETQMISRQEAAKAAHETFDPLESDRFTRFQELTRMMAESVNDVATVQRTLTRTLETTEDELASQARLTRDLQDDLLRTRMVEFESASDRLYRVVRQAAKETGKQVRLDIVGGSIEIDRGVLDRMTPAFEHLLRNCVTHGIESPDARSAAGKDATGNIVVALHQEGNEVAVEFRDDGAGLNLARIRDKGVAMGLLNAGEEHSAGDLANLIFTPGFSTAETVTELAGRGVGMDVVRSEVNAMGGRIETATAAGQGTSFKLVLPLTTAVTQVVMVRSGSTVVALPATLIEIVRRASAKELEEAYASGSYTLGERSLLFFWFGSLLQESALSQEPVGRTRPVVVVRSAQQRIALHVDEVLGTQEVVVKNLGPQLSRLPGLAGMTLLASGAVALIYNPVALATLYGESARAATVAALRSPSQPVAPSAEEAAAQAAPLVLVVDDSLTVRRVTQRLLVREGYRVTLAKDGIEALECLADELPQVVLSDIEMPRMDGFDLVRNIRGDTRLRALPVIMITSRIAQKHRDYAAELGVDHYLGKPYSEEDLLALIGRYTAMPAPV</sequence>
<dbReference type="SMART" id="SM00073">
    <property type="entry name" value="HPT"/>
    <property type="match status" value="2"/>
</dbReference>
<keyword evidence="9" id="KW-0175">Coiled coil</keyword>
<dbReference type="SMART" id="SM01231">
    <property type="entry name" value="H-kinase_dim"/>
    <property type="match status" value="1"/>
</dbReference>
<dbReference type="PANTHER" id="PTHR43395">
    <property type="entry name" value="SENSOR HISTIDINE KINASE CHEA"/>
    <property type="match status" value="1"/>
</dbReference>
<dbReference type="InterPro" id="IPR036641">
    <property type="entry name" value="HPT_dom_sf"/>
</dbReference>
<comment type="catalytic activity">
    <reaction evidence="1">
        <text>ATP + protein L-histidine = ADP + protein N-phospho-L-histidine.</text>
        <dbReference type="EC" id="2.7.13.3"/>
    </reaction>
</comment>
<dbReference type="Pfam" id="PF00072">
    <property type="entry name" value="Response_reg"/>
    <property type="match status" value="1"/>
</dbReference>
<dbReference type="Gene3D" id="1.20.120.160">
    <property type="entry name" value="HPT domain"/>
    <property type="match status" value="3"/>
</dbReference>
<proteinExistence type="predicted"/>
<evidence type="ECO:0000313" key="15">
    <source>
        <dbReference type="Proteomes" id="UP001303946"/>
    </source>
</evidence>
<dbReference type="Pfam" id="PF26379">
    <property type="entry name" value="FimL_2nd"/>
    <property type="match status" value="1"/>
</dbReference>
<feature type="modified residue" description="4-aspartylphosphate" evidence="8">
    <location>
        <position position="2015"/>
    </location>
</feature>
<dbReference type="SMART" id="SM00387">
    <property type="entry name" value="HATPase_c"/>
    <property type="match status" value="1"/>
</dbReference>
<evidence type="ECO:0000256" key="7">
    <source>
        <dbReference type="PROSITE-ProRule" id="PRU00110"/>
    </source>
</evidence>
<dbReference type="PRINTS" id="PR00344">
    <property type="entry name" value="BCTRLSENSOR"/>
</dbReference>
<dbReference type="InterPro" id="IPR051315">
    <property type="entry name" value="Bact_Chemotaxis_CheA"/>
</dbReference>
<dbReference type="SMART" id="SM00260">
    <property type="entry name" value="CheW"/>
    <property type="match status" value="1"/>
</dbReference>
<dbReference type="Pfam" id="PF01584">
    <property type="entry name" value="CheW"/>
    <property type="match status" value="1"/>
</dbReference>
<dbReference type="CDD" id="cd17546">
    <property type="entry name" value="REC_hyHK_CKI1_RcsC-like"/>
    <property type="match status" value="1"/>
</dbReference>
<accession>A0ABZ0CSD8</accession>
<dbReference type="InterPro" id="IPR005467">
    <property type="entry name" value="His_kinase_dom"/>
</dbReference>
<dbReference type="Proteomes" id="UP001303946">
    <property type="component" value="Chromosome"/>
</dbReference>
<name>A0ABZ0CSD8_9BURK</name>
<dbReference type="Gene3D" id="3.40.50.2300">
    <property type="match status" value="1"/>
</dbReference>
<dbReference type="SMART" id="SM00448">
    <property type="entry name" value="REC"/>
    <property type="match status" value="1"/>
</dbReference>
<dbReference type="PROSITE" id="PS50109">
    <property type="entry name" value="HIS_KIN"/>
    <property type="match status" value="1"/>
</dbReference>
<dbReference type="InterPro" id="IPR036890">
    <property type="entry name" value="HATPase_C_sf"/>
</dbReference>
<evidence type="ECO:0000256" key="5">
    <source>
        <dbReference type="ARBA" id="ARBA00022777"/>
    </source>
</evidence>
<evidence type="ECO:0000256" key="4">
    <source>
        <dbReference type="ARBA" id="ARBA00022679"/>
    </source>
</evidence>
<feature type="modified residue" description="Phosphohistidine" evidence="7">
    <location>
        <position position="1304"/>
    </location>
</feature>
<evidence type="ECO:0000256" key="1">
    <source>
        <dbReference type="ARBA" id="ARBA00000085"/>
    </source>
</evidence>
<dbReference type="PROSITE" id="PS50894">
    <property type="entry name" value="HPT"/>
    <property type="match status" value="3"/>
</dbReference>
<dbReference type="EMBL" id="CP136336">
    <property type="protein sequence ID" value="WOB07431.1"/>
    <property type="molecule type" value="Genomic_DNA"/>
</dbReference>
<dbReference type="PROSITE" id="PS50110">
    <property type="entry name" value="RESPONSE_REGULATORY"/>
    <property type="match status" value="1"/>
</dbReference>
<evidence type="ECO:0000259" key="12">
    <source>
        <dbReference type="PROSITE" id="PS50851"/>
    </source>
</evidence>
<keyword evidence="15" id="KW-1185">Reference proteome</keyword>
<feature type="domain" description="HPt" evidence="13">
    <location>
        <begin position="1022"/>
        <end position="1124"/>
    </location>
</feature>
<dbReference type="SUPFAM" id="SSF47226">
    <property type="entry name" value="Histidine-containing phosphotransfer domain, HPT domain"/>
    <property type="match status" value="5"/>
</dbReference>
<dbReference type="InterPro" id="IPR004358">
    <property type="entry name" value="Sig_transdc_His_kin-like_C"/>
</dbReference>
<evidence type="ECO:0000259" key="13">
    <source>
        <dbReference type="PROSITE" id="PS50894"/>
    </source>
</evidence>
<dbReference type="CDD" id="cd00088">
    <property type="entry name" value="HPT"/>
    <property type="match status" value="2"/>
</dbReference>
<feature type="domain" description="CheW-like" evidence="12">
    <location>
        <begin position="1799"/>
        <end position="1935"/>
    </location>
</feature>
<keyword evidence="3 8" id="KW-0597">Phosphoprotein</keyword>
<feature type="modified residue" description="Phosphohistidine" evidence="7">
    <location>
        <position position="1068"/>
    </location>
</feature>
<evidence type="ECO:0000313" key="14">
    <source>
        <dbReference type="EMBL" id="WOB07431.1"/>
    </source>
</evidence>
<evidence type="ECO:0000256" key="8">
    <source>
        <dbReference type="PROSITE-ProRule" id="PRU00169"/>
    </source>
</evidence>
<evidence type="ECO:0000256" key="2">
    <source>
        <dbReference type="ARBA" id="ARBA00012438"/>
    </source>
</evidence>
<dbReference type="EC" id="2.7.13.3" evidence="2"/>
<dbReference type="InterPro" id="IPR011006">
    <property type="entry name" value="CheY-like_superfamily"/>
</dbReference>
<evidence type="ECO:0000256" key="6">
    <source>
        <dbReference type="ARBA" id="ARBA00023012"/>
    </source>
</evidence>
<evidence type="ECO:0000256" key="3">
    <source>
        <dbReference type="ARBA" id="ARBA00022553"/>
    </source>
</evidence>
<feature type="modified residue" description="Phosphohistidine" evidence="7">
    <location>
        <position position="758"/>
    </location>
</feature>
<evidence type="ECO:0000256" key="9">
    <source>
        <dbReference type="SAM" id="Coils"/>
    </source>
</evidence>
<feature type="domain" description="HPt" evidence="13">
    <location>
        <begin position="1257"/>
        <end position="1360"/>
    </location>
</feature>
<keyword evidence="4" id="KW-0808">Transferase</keyword>
<dbReference type="PANTHER" id="PTHR43395:SF8">
    <property type="entry name" value="HISTIDINE KINASE"/>
    <property type="match status" value="1"/>
</dbReference>
<dbReference type="InterPro" id="IPR002545">
    <property type="entry name" value="CheW-lke_dom"/>
</dbReference>
<evidence type="ECO:0000259" key="11">
    <source>
        <dbReference type="PROSITE" id="PS50110"/>
    </source>
</evidence>
<dbReference type="InterPro" id="IPR008207">
    <property type="entry name" value="Sig_transdc_His_kin_Hpt_dom"/>
</dbReference>
<keyword evidence="6" id="KW-0902">Two-component regulatory system</keyword>
<dbReference type="SUPFAM" id="SSF50341">
    <property type="entry name" value="CheW-like"/>
    <property type="match status" value="1"/>
</dbReference>
<dbReference type="Pfam" id="PF01627">
    <property type="entry name" value="Hpt"/>
    <property type="match status" value="2"/>
</dbReference>
<dbReference type="Pfam" id="PF02518">
    <property type="entry name" value="HATPase_c"/>
    <property type="match status" value="1"/>
</dbReference>
<dbReference type="Gene3D" id="3.30.565.10">
    <property type="entry name" value="Histidine kinase-like ATPase, C-terminal domain"/>
    <property type="match status" value="1"/>
</dbReference>
<feature type="domain" description="HPt" evidence="13">
    <location>
        <begin position="711"/>
        <end position="815"/>
    </location>
</feature>
<dbReference type="InterPro" id="IPR001789">
    <property type="entry name" value="Sig_transdc_resp-reg_receiver"/>
</dbReference>
<dbReference type="SUPFAM" id="SSF55874">
    <property type="entry name" value="ATPase domain of HSP90 chaperone/DNA topoisomerase II/histidine kinase"/>
    <property type="match status" value="1"/>
</dbReference>
<evidence type="ECO:0000259" key="10">
    <source>
        <dbReference type="PROSITE" id="PS50109"/>
    </source>
</evidence>
<dbReference type="RefSeq" id="WP_316700098.1">
    <property type="nucleotide sequence ID" value="NZ_CP136336.1"/>
</dbReference>
<reference evidence="14 15" key="1">
    <citation type="submission" date="2023-10" db="EMBL/GenBank/DDBJ databases">
        <title>Bacteria for the degradation of biodegradable plastic PBAT(Polybutylene adipate terephthalate).</title>
        <authorList>
            <person name="Weon H.-Y."/>
            <person name="Yeon J."/>
        </authorList>
    </citation>
    <scope>NUCLEOTIDE SEQUENCE [LARGE SCALE GENOMIC DNA]</scope>
    <source>
        <strain evidence="14 15">SBD 7-3</strain>
    </source>
</reference>
<organism evidence="14 15">
    <name type="scientific">Piscinibacter gummiphilus</name>
    <dbReference type="NCBI Taxonomy" id="946333"/>
    <lineage>
        <taxon>Bacteria</taxon>
        <taxon>Pseudomonadati</taxon>
        <taxon>Pseudomonadota</taxon>
        <taxon>Betaproteobacteria</taxon>
        <taxon>Burkholderiales</taxon>
        <taxon>Sphaerotilaceae</taxon>
        <taxon>Piscinibacter</taxon>
    </lineage>
</organism>
<protein>
    <recommendedName>
        <fullName evidence="2">histidine kinase</fullName>
        <ecNumber evidence="2">2.7.13.3</ecNumber>
    </recommendedName>
</protein>
<gene>
    <name evidence="14" type="ORF">RXV79_21260</name>
</gene>
<dbReference type="SUPFAM" id="SSF52172">
    <property type="entry name" value="CheY-like"/>
    <property type="match status" value="1"/>
</dbReference>
<dbReference type="InterPro" id="IPR003594">
    <property type="entry name" value="HATPase_dom"/>
</dbReference>
<feature type="domain" description="Response regulatory" evidence="11">
    <location>
        <begin position="1966"/>
        <end position="2082"/>
    </location>
</feature>
<feature type="domain" description="Histidine kinase" evidence="10">
    <location>
        <begin position="1545"/>
        <end position="1797"/>
    </location>
</feature>